<keyword evidence="5" id="KW-1185">Reference proteome</keyword>
<dbReference type="OrthoDB" id="1933275at2759"/>
<feature type="region of interest" description="Disordered" evidence="2">
    <location>
        <begin position="800"/>
        <end position="866"/>
    </location>
</feature>
<proteinExistence type="predicted"/>
<protein>
    <recommendedName>
        <fullName evidence="6">Maternal effect embryo arrest 22</fullName>
    </recommendedName>
</protein>
<evidence type="ECO:0000256" key="1">
    <source>
        <dbReference type="SAM" id="Coils"/>
    </source>
</evidence>
<dbReference type="PANTHER" id="PTHR35480:SF1">
    <property type="entry name" value="MATERNAL EFFECT EMBRYO ARREST 22"/>
    <property type="match status" value="1"/>
</dbReference>
<comment type="caution">
    <text evidence="4">The sequence shown here is derived from an EMBL/GenBank/DDBJ whole genome shotgun (WGS) entry which is preliminary data.</text>
</comment>
<feature type="region of interest" description="Disordered" evidence="2">
    <location>
        <begin position="42"/>
        <end position="65"/>
    </location>
</feature>
<feature type="compositionally biased region" description="Polar residues" evidence="2">
    <location>
        <begin position="838"/>
        <end position="856"/>
    </location>
</feature>
<feature type="region of interest" description="Disordered" evidence="2">
    <location>
        <begin position="262"/>
        <end position="288"/>
    </location>
</feature>
<dbReference type="PANTHER" id="PTHR35480">
    <property type="entry name" value="MATERNAL EFFECT EMBRYO ARREST 22"/>
    <property type="match status" value="1"/>
</dbReference>
<evidence type="ECO:0000313" key="5">
    <source>
        <dbReference type="Proteomes" id="UP000652761"/>
    </source>
</evidence>
<feature type="coiled-coil region" evidence="1">
    <location>
        <begin position="385"/>
        <end position="412"/>
    </location>
</feature>
<keyword evidence="3" id="KW-0472">Membrane</keyword>
<gene>
    <name evidence="4" type="ORF">Taro_025213</name>
</gene>
<name>A0A843V2P1_COLES</name>
<organism evidence="4 5">
    <name type="scientific">Colocasia esculenta</name>
    <name type="common">Wild taro</name>
    <name type="synonym">Arum esculentum</name>
    <dbReference type="NCBI Taxonomy" id="4460"/>
    <lineage>
        <taxon>Eukaryota</taxon>
        <taxon>Viridiplantae</taxon>
        <taxon>Streptophyta</taxon>
        <taxon>Embryophyta</taxon>
        <taxon>Tracheophyta</taxon>
        <taxon>Spermatophyta</taxon>
        <taxon>Magnoliopsida</taxon>
        <taxon>Liliopsida</taxon>
        <taxon>Araceae</taxon>
        <taxon>Aroideae</taxon>
        <taxon>Colocasieae</taxon>
        <taxon>Colocasia</taxon>
    </lineage>
</organism>
<feature type="compositionally biased region" description="Basic and acidic residues" evidence="2">
    <location>
        <begin position="813"/>
        <end position="837"/>
    </location>
</feature>
<dbReference type="PROSITE" id="PS51257">
    <property type="entry name" value="PROKAR_LIPOPROTEIN"/>
    <property type="match status" value="1"/>
</dbReference>
<feature type="compositionally biased region" description="Low complexity" evidence="2">
    <location>
        <begin position="803"/>
        <end position="812"/>
    </location>
</feature>
<keyword evidence="1" id="KW-0175">Coiled coil</keyword>
<dbReference type="Proteomes" id="UP000652761">
    <property type="component" value="Unassembled WGS sequence"/>
</dbReference>
<keyword evidence="3" id="KW-0812">Transmembrane</keyword>
<evidence type="ECO:0000256" key="2">
    <source>
        <dbReference type="SAM" id="MobiDB-lite"/>
    </source>
</evidence>
<evidence type="ECO:0008006" key="6">
    <source>
        <dbReference type="Google" id="ProtNLM"/>
    </source>
</evidence>
<feature type="compositionally biased region" description="Basic residues" evidence="2">
    <location>
        <begin position="45"/>
        <end position="61"/>
    </location>
</feature>
<evidence type="ECO:0000313" key="4">
    <source>
        <dbReference type="EMBL" id="MQL92592.1"/>
    </source>
</evidence>
<sequence>MRFKLLQGLGVSVGFCVPFFCSSAILVASCVSLLVVVHRNGNPSPRRHRRPAGGGPHHRSLSRPSRSSLFLRSALEMAADVALDPQPANPCCVELKKRYLRLEEKRNALRQAVKLLEAQASKLQNENAALKEVCEEERRRADLAHQAKEKESDIKNILEKEIQDLKSKIASLQENGNLIDQDRNRLLETRILQGEAEIKRLKGLLQKEIKKAETEKKKVLQEKKKTAEAWELMKIEKSKTEEQKRLAEMERKKVEDMSRSLAKAKSEANEAREKVNEERRKAEAANKKVELERKKASREKKCADIERARVEEQVELVKMERKKSMDEKERADRLSKQLEEERKRRELQREKEEVVCTLQGVKSCSGNYKTKQLSSSKEDTEFSNMKLLKSKLKLQKNELKHAKRMAKLEKSEKQLLLQQLHLLKRDHFKFSHRLEMLINCPSYGIKGTDDLTKIGGSLDKCTNRYSTESQRKCVCDEHEFNSQSETKTKCTATRCTGPVTSHTWHLPQKCGGRATRSISGISSDLESPVGDSVGQKLHNSALCSTAVTYSDAPLIGSQGRSAFAVATSAKLTKDSFQRSPSVNLTSEPKTMHVAQQNNDGSNFHRKMESSCLKSIVCNGTQITVGDFQSNKGKRKAQVTLDEERCCLKINKKNSLVDDINSKSFVPLVCRTDDISNSNIGKSPAAECSDDSDTKNYEFHGKKRSNKQQKLGLLASDRIDNHNEACGYEEDGHNEICCIKEAAFPFPDAKEHDLTCRNKSSDILINNQAAIVCLENMIPEDFMKLLDLDDDAEEQKYRAARARPLSPTLPELESPSRRHSLDDYHASDGRCESKEEKLTSTIEPQNCHSASSSQGQLDPNPIPENINPCDSSEGIGSASLLMSSLEHSQLHLDGGVHVDLSSDTCALANQIKNALKRSHDSDLALKRHSRESCNPGVSYDMNIDNIPENRVGVDEENALAIEKGSPQAGINWKSRSSMKMETLKQMPLHKVNELKCGNGGSMHEHWGIHGCCVVFSSANDGQDISRILCARNAIIHDTSQGANVGFSLVMVLHALAANLDLSSKETACVLFSFLLCKVSSMIPVECAKYMDEDLSSMSELVIAEMDKVFDDNIREVFTATCLLDVFVSLIQDFLTARKVLVCGDASCEQSDLGTSYHLDNENRIWSLKTAGVTQLVAGSVILASISTMHDCVDILWQTSFQLIQMCQSDSHWILTAVHVFASICGVKFFSPTDQHLMFTAIKSLIFLLEKGEVTPDGDECPRFPLCMKCPFAEGLVCVDKVISSLLEDLQICIAGAANYQDSKELVTEYGTCQTHNGRDSQSNQFDGSSKECSVSCSLCNFVCQMDRNGVAGFCHFTDIVSLVDLFGIGIENGRCDQTDVEGLMFSLLTFLDMDRTQKNNLCVQLAAVGALLNLLPLDFREIIEGPLNISLITSQLVHVEHIRRWFHQLGEEQKAMSLRLFQNSDMKES</sequence>
<evidence type="ECO:0000256" key="3">
    <source>
        <dbReference type="SAM" id="Phobius"/>
    </source>
</evidence>
<reference evidence="4" key="1">
    <citation type="submission" date="2017-07" db="EMBL/GenBank/DDBJ databases">
        <title>Taro Niue Genome Assembly and Annotation.</title>
        <authorList>
            <person name="Atibalentja N."/>
            <person name="Keating K."/>
            <person name="Fields C.J."/>
        </authorList>
    </citation>
    <scope>NUCLEOTIDE SEQUENCE</scope>
    <source>
        <strain evidence="4">Niue_2</strain>
        <tissue evidence="4">Leaf</tissue>
    </source>
</reference>
<accession>A0A843V2P1</accession>
<keyword evidence="3" id="KW-1133">Transmembrane helix</keyword>
<feature type="transmembrane region" description="Helical" evidence="3">
    <location>
        <begin position="12"/>
        <end position="37"/>
    </location>
</feature>
<dbReference type="EMBL" id="NMUH01001462">
    <property type="protein sequence ID" value="MQL92592.1"/>
    <property type="molecule type" value="Genomic_DNA"/>
</dbReference>